<evidence type="ECO:0000313" key="24">
    <source>
        <dbReference type="Proteomes" id="UP000502823"/>
    </source>
</evidence>
<dbReference type="Pfam" id="PF00245">
    <property type="entry name" value="Alk_phosphatase"/>
    <property type="match status" value="1"/>
</dbReference>
<evidence type="ECO:0000256" key="12">
    <source>
        <dbReference type="ARBA" id="ARBA00023239"/>
    </source>
</evidence>
<dbReference type="EC" id="3.1.3.1" evidence="19"/>
<sequence>MFRLSTEPIIRQKHKNVNTYKKYSANENVLVLHIIMLRVFDLMVASTGFRSMAPHDLLINRFLPLTDPFTKHGFRFHHFRFCVDEISSCACLWCHSILITTTTAAVSGNFRRHLLWASVRRVDLLDRVCLRENDRDLSHVAGSLVMVRTIRRLLRFRKHCFLTITGTVYYQHRVYNSAHQMHRVRRSHAAKAYNPEDDAEFWVDGAQNLLSAKLDKRPITGQAKNVIMFLGDGLSVPTLAATRAYLGQSQGKPGEETVLSFEEFPNTGLSKTYCVDSQVADSACSATAYLGGVKNNIGTTGVTGRVKVDDCAGMNNASNQVTSILKWSQDAGKSTGVVTTTRITHASPSGTYASIANRDWENDAEVRSSGQDPAVCDDIAEQLVLRSPGKDIRVILGGGRREFRPNTTSDEDGKSGKRTDGVDLIKSWESDKTARNVSFKYVWNRDQLINLDSRTDYVLGLFNYDHNEYHLKANLTKEPTLEEMTRFAITSLKQDPNGFFLFVEGGRIDMAHHETKAHISLDETVEFAKAIKAAVDLTDEEDTLIVVTADHAHTITLSGYAERGNDIFGSPGTSDVDRLPISTLNYANGPGYKRPQSNGTRYDTSNDNTDDVDYTFPATAPLGSETHGGDDVAVFARGPWSHLFAGTFEQNFIPHVMAFASCVGNGRTVKEKIRKRRHAELQLTDGEYYIKHFYTITPSKTLLSTSSTLRKLLYFVLRLLLRLQKLRMPATIVQLYFNNTQRFVDVVPGVMTRTAHYGRKSEGETAWGGGNNEQPSSPRREDRVQFQTQTFEVIAEVLMQIQVFWSKTPCQLENSYRHFGAFQMATRGRQGLVTSIEDNTSVRSVSSEDVRYAGVRGQCCVKAANPAYKRGRRLQLLQMLVLPFIPILALIVQTAITLHDILIYRQEVSDIEAQVTIATDLGKLVTQMQLERSEVAFYIFTNGSTLRSGLNQRFELTDQALSNMSTWPPVQVPDTGNSIVLLDNKTTFLTRLNNFRLNVSDSSILEALHWYTSVNAALLDHLTNQIKETDNSGVWRYLISFKNLLRSIENIGISMVYGINYFARGELHNPSYIHYVRHEALGNDLLNSSLNYVPSLRKLYMDLTTRMEDYGNIRKRKEEILGNSQRNKSHEIAKIYFDNMASYVDELRKLQGALRVEIRNYVNSNLLDASHKEAYGVAILVLVLVVSPIIIILVRNAVATIQMYSSNLAQKAKELKKEKRISDTLLFQMLPPSVAQQLKQTKQVPAEFYASVTVYFSDIVGFTEIAAISTPLEVVTFLNSIYKMFDARIECYDVYKVETIGDSYMVASGLPVKNGEVKQTGDKHVTEIATMALDLLAGSVVFKIPHHPSETLQIRSGVHTGPVVAGIVGTKMPRYCLFGDTVNTASRMESTGEALRIHISAEVKRALDAVGGFRTEHRGLVDVKGKGLMDTYWLTCKDGGITRSAEFDVPALCDDDQPMFIRRIREEYYI</sequence>
<evidence type="ECO:0000256" key="20">
    <source>
        <dbReference type="SAM" id="MobiDB-lite"/>
    </source>
</evidence>
<comment type="caution">
    <text evidence="23">The sequence shown here is derived from an EMBL/GenBank/DDBJ whole genome shotgun (WGS) entry which is preliminary data.</text>
</comment>
<feature type="binding site" evidence="16">
    <location>
        <position position="345"/>
    </location>
    <ligand>
        <name>Mg(2+)</name>
        <dbReference type="ChEBI" id="CHEBI:18420"/>
    </ligand>
</feature>
<evidence type="ECO:0000256" key="15">
    <source>
        <dbReference type="PIRSR" id="PIRSR601952-1"/>
    </source>
</evidence>
<dbReference type="InterPro" id="IPR018299">
    <property type="entry name" value="Alkaline_phosphatase_AS"/>
</dbReference>
<dbReference type="EMBL" id="BLKM01000075">
    <property type="protein sequence ID" value="GFG28587.1"/>
    <property type="molecule type" value="Genomic_DNA"/>
</dbReference>
<keyword evidence="7 19" id="KW-0378">Hydrolase</keyword>
<evidence type="ECO:0000256" key="14">
    <source>
        <dbReference type="ARBA" id="ARBA00023293"/>
    </source>
</evidence>
<dbReference type="GO" id="GO:0000166">
    <property type="term" value="F:nucleotide binding"/>
    <property type="evidence" value="ECO:0007669"/>
    <property type="project" value="UniProtKB-KW"/>
</dbReference>
<dbReference type="PROSITE" id="PS00452">
    <property type="entry name" value="GUANYLATE_CYCLASE_1"/>
    <property type="match status" value="1"/>
</dbReference>
<keyword evidence="12 17" id="KW-0456">Lyase</keyword>
<feature type="region of interest" description="Disordered" evidence="20">
    <location>
        <begin position="761"/>
        <end position="782"/>
    </location>
</feature>
<feature type="binding site" evidence="16">
    <location>
        <position position="347"/>
    </location>
    <ligand>
        <name>Mg(2+)</name>
        <dbReference type="ChEBI" id="CHEBI:18420"/>
    </ligand>
</feature>
<keyword evidence="4" id="KW-0336">GPI-anchor</keyword>
<evidence type="ECO:0000256" key="19">
    <source>
        <dbReference type="RuleBase" id="RU003947"/>
    </source>
</evidence>
<dbReference type="InParanoid" id="A0A6L2PEQ1"/>
<dbReference type="Gene3D" id="3.40.720.10">
    <property type="entry name" value="Alkaline Phosphatase, subunit A"/>
    <property type="match status" value="1"/>
</dbReference>
<keyword evidence="10 21" id="KW-0472">Membrane</keyword>
<name>A0A6L2PEQ1_COPFO</name>
<comment type="cofactor">
    <cofactor evidence="16">
        <name>Mg(2+)</name>
        <dbReference type="ChEBI" id="CHEBI:18420"/>
    </cofactor>
    <text evidence="16">Binds 1 Mg(2+) ion.</text>
</comment>
<dbReference type="SMART" id="SM00098">
    <property type="entry name" value="alkPPc"/>
    <property type="match status" value="1"/>
</dbReference>
<dbReference type="PRINTS" id="PR00113">
    <property type="entry name" value="ALKPHPHTASE"/>
</dbReference>
<comment type="subcellular location">
    <subcellularLocation>
        <location evidence="1">Cell membrane</location>
        <topology evidence="1">Lipid-anchor</topology>
        <topology evidence="1">GPI-anchor</topology>
    </subcellularLocation>
</comment>
<dbReference type="PROSITE" id="PS50125">
    <property type="entry name" value="GUANYLATE_CYCLASE_2"/>
    <property type="match status" value="1"/>
</dbReference>
<dbReference type="PANTHER" id="PTHR11596">
    <property type="entry name" value="ALKALINE PHOSPHATASE"/>
    <property type="match status" value="1"/>
</dbReference>
<feature type="active site" description="Phosphoserine intermediate" evidence="15">
    <location>
        <position position="282"/>
    </location>
</feature>
<evidence type="ECO:0000256" key="2">
    <source>
        <dbReference type="ARBA" id="ARBA00005984"/>
    </source>
</evidence>
<dbReference type="GO" id="GO:0035556">
    <property type="term" value="P:intracellular signal transduction"/>
    <property type="evidence" value="ECO:0007669"/>
    <property type="project" value="InterPro"/>
</dbReference>
<evidence type="ECO:0000256" key="8">
    <source>
        <dbReference type="ARBA" id="ARBA00022833"/>
    </source>
</evidence>
<organism evidence="23 24">
    <name type="scientific">Coptotermes formosanus</name>
    <name type="common">Formosan subterranean termite</name>
    <dbReference type="NCBI Taxonomy" id="36987"/>
    <lineage>
        <taxon>Eukaryota</taxon>
        <taxon>Metazoa</taxon>
        <taxon>Ecdysozoa</taxon>
        <taxon>Arthropoda</taxon>
        <taxon>Hexapoda</taxon>
        <taxon>Insecta</taxon>
        <taxon>Pterygota</taxon>
        <taxon>Neoptera</taxon>
        <taxon>Polyneoptera</taxon>
        <taxon>Dictyoptera</taxon>
        <taxon>Blattodea</taxon>
        <taxon>Blattoidea</taxon>
        <taxon>Termitoidae</taxon>
        <taxon>Rhinotermitidae</taxon>
        <taxon>Coptotermes</taxon>
    </lineage>
</organism>
<keyword evidence="21" id="KW-1133">Transmembrane helix</keyword>
<dbReference type="FunFam" id="3.40.720.10:FF:000008">
    <property type="entry name" value="Alkaline phosphatase"/>
    <property type="match status" value="1"/>
</dbReference>
<dbReference type="GO" id="GO:0005886">
    <property type="term" value="C:plasma membrane"/>
    <property type="evidence" value="ECO:0007669"/>
    <property type="project" value="UniProtKB-SubCell"/>
</dbReference>
<dbReference type="Pfam" id="PF08376">
    <property type="entry name" value="NIT"/>
    <property type="match status" value="1"/>
</dbReference>
<feature type="transmembrane region" description="Helical" evidence="21">
    <location>
        <begin position="1174"/>
        <end position="1194"/>
    </location>
</feature>
<keyword evidence="3" id="KW-1003">Cell membrane</keyword>
<dbReference type="Pfam" id="PF00211">
    <property type="entry name" value="Guanylate_cyc"/>
    <property type="match status" value="1"/>
</dbReference>
<evidence type="ECO:0000256" key="6">
    <source>
        <dbReference type="ARBA" id="ARBA00022741"/>
    </source>
</evidence>
<comment type="similarity">
    <text evidence="17">Belongs to the adenylyl cyclase class-4/guanylyl cyclase family.</text>
</comment>
<keyword evidence="14" id="KW-0141">cGMP biosynthesis</keyword>
<dbReference type="SUPFAM" id="SSF53649">
    <property type="entry name" value="Alkaline phosphatase-like"/>
    <property type="match status" value="1"/>
</dbReference>
<dbReference type="PANTHER" id="PTHR11596:SF91">
    <property type="entry name" value="ALKALINE PHOSPHATASE-RELATED"/>
    <property type="match status" value="1"/>
</dbReference>
<dbReference type="FunFam" id="3.30.70.1230:FF:000028">
    <property type="entry name" value="Guanylate cyclase"/>
    <property type="match status" value="1"/>
</dbReference>
<keyword evidence="24" id="KW-1185">Reference proteome</keyword>
<keyword evidence="13" id="KW-0449">Lipoprotein</keyword>
<comment type="cofactor">
    <cofactor evidence="16">
        <name>Zn(2+)</name>
        <dbReference type="ChEBI" id="CHEBI:29105"/>
    </cofactor>
    <text evidence="16">Binds 2 Zn(2+) ions.</text>
</comment>
<evidence type="ECO:0000256" key="17">
    <source>
        <dbReference type="RuleBase" id="RU000405"/>
    </source>
</evidence>
<evidence type="ECO:0000256" key="1">
    <source>
        <dbReference type="ARBA" id="ARBA00004609"/>
    </source>
</evidence>
<dbReference type="SMART" id="SM00044">
    <property type="entry name" value="CYCc"/>
    <property type="match status" value="1"/>
</dbReference>
<evidence type="ECO:0000313" key="23">
    <source>
        <dbReference type="EMBL" id="GFG28587.1"/>
    </source>
</evidence>
<dbReference type="InterPro" id="IPR001054">
    <property type="entry name" value="A/G_cyclase"/>
</dbReference>
<feature type="region of interest" description="Disordered" evidence="20">
    <location>
        <begin position="588"/>
        <end position="608"/>
    </location>
</feature>
<feature type="binding site" evidence="16">
    <location>
        <position position="513"/>
    </location>
    <ligand>
        <name>Zn(2+)</name>
        <dbReference type="ChEBI" id="CHEBI:29105"/>
        <label>2</label>
    </ligand>
</feature>
<dbReference type="GO" id="GO:0004035">
    <property type="term" value="F:alkaline phosphatase activity"/>
    <property type="evidence" value="ECO:0007669"/>
    <property type="project" value="UniProtKB-EC"/>
</dbReference>
<dbReference type="InterPro" id="IPR001952">
    <property type="entry name" value="Alkaline_phosphatase"/>
</dbReference>
<comment type="similarity">
    <text evidence="2 18">Belongs to the alkaline phosphatase family.</text>
</comment>
<evidence type="ECO:0000256" key="4">
    <source>
        <dbReference type="ARBA" id="ARBA00022622"/>
    </source>
</evidence>
<keyword evidence="8 16" id="KW-0862">Zinc</keyword>
<dbReference type="Gene3D" id="3.30.70.1230">
    <property type="entry name" value="Nucleotide cyclase"/>
    <property type="match status" value="1"/>
</dbReference>
<dbReference type="Proteomes" id="UP000502823">
    <property type="component" value="Unassembled WGS sequence"/>
</dbReference>
<comment type="catalytic activity">
    <reaction evidence="19">
        <text>a phosphate monoester + H2O = an alcohol + phosphate</text>
        <dbReference type="Rhea" id="RHEA:15017"/>
        <dbReference type="ChEBI" id="CHEBI:15377"/>
        <dbReference type="ChEBI" id="CHEBI:30879"/>
        <dbReference type="ChEBI" id="CHEBI:43474"/>
        <dbReference type="ChEBI" id="CHEBI:67140"/>
        <dbReference type="EC" id="3.1.3.1"/>
    </reaction>
</comment>
<evidence type="ECO:0000256" key="21">
    <source>
        <dbReference type="SAM" id="Phobius"/>
    </source>
</evidence>
<dbReference type="Pfam" id="PF07701">
    <property type="entry name" value="HNOBA"/>
    <property type="match status" value="1"/>
</dbReference>
<evidence type="ECO:0000256" key="9">
    <source>
        <dbReference type="ARBA" id="ARBA00022842"/>
    </source>
</evidence>
<feature type="compositionally biased region" description="Basic and acidic residues" evidence="20">
    <location>
        <begin position="411"/>
        <end position="420"/>
    </location>
</feature>
<evidence type="ECO:0000256" key="11">
    <source>
        <dbReference type="ARBA" id="ARBA00023180"/>
    </source>
</evidence>
<keyword evidence="6" id="KW-0547">Nucleotide-binding</keyword>
<feature type="region of interest" description="Disordered" evidence="20">
    <location>
        <begin position="399"/>
        <end position="420"/>
    </location>
</feature>
<feature type="binding site" evidence="16">
    <location>
        <position position="232"/>
    </location>
    <ligand>
        <name>Mg(2+)</name>
        <dbReference type="ChEBI" id="CHEBI:18420"/>
    </ligand>
</feature>
<dbReference type="CDD" id="cd16012">
    <property type="entry name" value="ALP"/>
    <property type="match status" value="1"/>
</dbReference>
<dbReference type="Gene3D" id="6.10.250.780">
    <property type="match status" value="1"/>
</dbReference>
<feature type="binding site" evidence="16">
    <location>
        <position position="509"/>
    </location>
    <ligand>
        <name>Zn(2+)</name>
        <dbReference type="ChEBI" id="CHEBI:29105"/>
        <label>2</label>
    </ligand>
</feature>
<keyword evidence="21" id="KW-0812">Transmembrane</keyword>
<proteinExistence type="inferred from homology"/>
<dbReference type="InterPro" id="IPR017850">
    <property type="entry name" value="Alkaline_phosphatase_core_sf"/>
</dbReference>
<protein>
    <recommendedName>
        <fullName evidence="19">Alkaline phosphatase</fullName>
        <ecNumber evidence="19">3.1.3.1</ecNumber>
    </recommendedName>
</protein>
<dbReference type="InterPro" id="IPR013587">
    <property type="entry name" value="Nitrate/nitrite_sensing"/>
</dbReference>
<feature type="binding site" evidence="16">
    <location>
        <position position="627"/>
    </location>
    <ligand>
        <name>Zn(2+)</name>
        <dbReference type="ChEBI" id="CHEBI:29105"/>
        <label>2</label>
    </ligand>
</feature>
<feature type="binding site" evidence="16">
    <location>
        <position position="504"/>
    </location>
    <ligand>
        <name>Mg(2+)</name>
        <dbReference type="ChEBI" id="CHEBI:18420"/>
    </ligand>
</feature>
<evidence type="ECO:0000259" key="22">
    <source>
        <dbReference type="PROSITE" id="PS50125"/>
    </source>
</evidence>
<feature type="compositionally biased region" description="Polar residues" evidence="20">
    <location>
        <begin position="595"/>
        <end position="607"/>
    </location>
</feature>
<evidence type="ECO:0000256" key="10">
    <source>
        <dbReference type="ARBA" id="ARBA00023136"/>
    </source>
</evidence>
<evidence type="ECO:0000256" key="3">
    <source>
        <dbReference type="ARBA" id="ARBA00022475"/>
    </source>
</evidence>
<dbReference type="InterPro" id="IPR011645">
    <property type="entry name" value="HNOB_dom_associated"/>
</dbReference>
<feature type="binding site" evidence="16">
    <location>
        <position position="550"/>
    </location>
    <ligand>
        <name>Zn(2+)</name>
        <dbReference type="ChEBI" id="CHEBI:29105"/>
        <label>2</label>
    </ligand>
</feature>
<keyword evidence="5 16" id="KW-0479">Metal-binding</keyword>
<evidence type="ECO:0000256" key="13">
    <source>
        <dbReference type="ARBA" id="ARBA00023288"/>
    </source>
</evidence>
<dbReference type="GO" id="GO:0046872">
    <property type="term" value="F:metal ion binding"/>
    <property type="evidence" value="ECO:0007669"/>
    <property type="project" value="UniProtKB-KW"/>
</dbReference>
<feature type="binding site" evidence="16">
    <location>
        <position position="551"/>
    </location>
    <ligand>
        <name>Zn(2+)</name>
        <dbReference type="ChEBI" id="CHEBI:29105"/>
        <label>2</label>
    </ligand>
</feature>
<dbReference type="GO" id="GO:0004383">
    <property type="term" value="F:guanylate cyclase activity"/>
    <property type="evidence" value="ECO:0007669"/>
    <property type="project" value="InterPro"/>
</dbReference>
<evidence type="ECO:0000256" key="7">
    <source>
        <dbReference type="ARBA" id="ARBA00022801"/>
    </source>
</evidence>
<dbReference type="InterPro" id="IPR018297">
    <property type="entry name" value="A/G_cyclase_CS"/>
</dbReference>
<accession>A0A6L2PEQ1</accession>
<reference evidence="24" key="1">
    <citation type="submission" date="2020-01" db="EMBL/GenBank/DDBJ databases">
        <title>Draft genome sequence of the Termite Coptotermes fromosanus.</title>
        <authorList>
            <person name="Itakura S."/>
            <person name="Yosikawa Y."/>
            <person name="Umezawa K."/>
        </authorList>
    </citation>
    <scope>NUCLEOTIDE SEQUENCE [LARGE SCALE GENOMIC DNA]</scope>
</reference>
<keyword evidence="11" id="KW-0325">Glycoprotein</keyword>
<dbReference type="SUPFAM" id="SSF55073">
    <property type="entry name" value="Nucleotide cyclase"/>
    <property type="match status" value="1"/>
</dbReference>
<keyword evidence="9 16" id="KW-0460">Magnesium</keyword>
<evidence type="ECO:0000256" key="18">
    <source>
        <dbReference type="RuleBase" id="RU003946"/>
    </source>
</evidence>
<feature type="domain" description="Guanylate cyclase" evidence="22">
    <location>
        <begin position="1253"/>
        <end position="1389"/>
    </location>
</feature>
<dbReference type="OrthoDB" id="60033at2759"/>
<evidence type="ECO:0000256" key="16">
    <source>
        <dbReference type="PIRSR" id="PIRSR601952-2"/>
    </source>
</evidence>
<dbReference type="CDD" id="cd07302">
    <property type="entry name" value="CHD"/>
    <property type="match status" value="1"/>
</dbReference>
<dbReference type="GO" id="GO:0098552">
    <property type="term" value="C:side of membrane"/>
    <property type="evidence" value="ECO:0007669"/>
    <property type="project" value="UniProtKB-KW"/>
</dbReference>
<dbReference type="InterPro" id="IPR029787">
    <property type="entry name" value="Nucleotide_cyclase"/>
</dbReference>
<gene>
    <name evidence="23" type="ORF">Cfor_10715</name>
</gene>
<dbReference type="PROSITE" id="PS00123">
    <property type="entry name" value="ALKALINE_PHOSPHATASE"/>
    <property type="match status" value="1"/>
</dbReference>
<evidence type="ECO:0000256" key="5">
    <source>
        <dbReference type="ARBA" id="ARBA00022723"/>
    </source>
</evidence>
<feature type="binding site" evidence="16">
    <location>
        <position position="232"/>
    </location>
    <ligand>
        <name>Zn(2+)</name>
        <dbReference type="ChEBI" id="CHEBI:29105"/>
        <label>2</label>
    </ligand>
</feature>